<feature type="chain" id="PRO_5045099471" evidence="6">
    <location>
        <begin position="26"/>
        <end position="308"/>
    </location>
</feature>
<comment type="caution">
    <text evidence="8">The sequence shown here is derived from an EMBL/GenBank/DDBJ whole genome shotgun (WGS) entry which is preliminary data.</text>
</comment>
<keyword evidence="9" id="KW-1185">Reference proteome</keyword>
<gene>
    <name evidence="8" type="ORF">AAA081_08260</name>
</gene>
<dbReference type="EMBL" id="JBBNPS010000033">
    <property type="protein sequence ID" value="MEQ3354283.1"/>
    <property type="molecule type" value="Genomic_DNA"/>
</dbReference>
<evidence type="ECO:0000256" key="2">
    <source>
        <dbReference type="ARBA" id="ARBA00010333"/>
    </source>
</evidence>
<feature type="signal peptide" evidence="6">
    <location>
        <begin position="1"/>
        <end position="25"/>
    </location>
</feature>
<proteinExistence type="inferred from homology"/>
<comment type="similarity">
    <text evidence="2 4">Belongs to the bacterial solute-binding protein 3 family.</text>
</comment>
<dbReference type="PANTHER" id="PTHR35936">
    <property type="entry name" value="MEMBRANE-BOUND LYTIC MUREIN TRANSGLYCOSYLASE F"/>
    <property type="match status" value="1"/>
</dbReference>
<feature type="domain" description="Solute-binding protein family 3/N-terminal" evidence="7">
    <location>
        <begin position="60"/>
        <end position="285"/>
    </location>
</feature>
<dbReference type="InterPro" id="IPR018313">
    <property type="entry name" value="SBP_3_CS"/>
</dbReference>
<evidence type="ECO:0000256" key="5">
    <source>
        <dbReference type="SAM" id="MobiDB-lite"/>
    </source>
</evidence>
<comment type="subcellular location">
    <subcellularLocation>
        <location evidence="1">Cell envelope</location>
    </subcellularLocation>
</comment>
<organism evidence="8 9">
    <name type="scientific">Aedoeadaptatus acetigenes</name>
    <dbReference type="NCBI Taxonomy" id="2981723"/>
    <lineage>
        <taxon>Bacteria</taxon>
        <taxon>Bacillati</taxon>
        <taxon>Bacillota</taxon>
        <taxon>Tissierellia</taxon>
        <taxon>Tissierellales</taxon>
        <taxon>Peptoniphilaceae</taxon>
        <taxon>Aedoeadaptatus</taxon>
    </lineage>
</organism>
<dbReference type="PROSITE" id="PS01039">
    <property type="entry name" value="SBP_BACTERIAL_3"/>
    <property type="match status" value="1"/>
</dbReference>
<dbReference type="Gene3D" id="3.40.190.10">
    <property type="entry name" value="Periplasmic binding protein-like II"/>
    <property type="match status" value="2"/>
</dbReference>
<sequence>MKKTGLLTILAMIMAFALVGCGSGAKNGENAANDAGKKEAAQVSQEDMDAAVKKIKDNGKLVLATSADYPPYEWHLIKDGKDEIVGFDIEIAKAIADEIGVELEIKDLDFDGIIPSITSGQADIGVAGLSATPEREEAVNFSVPYFTNEQVVLVRKEDADKYKKMEDFAGKVVGAQTGSIQEETVRENFPKDVELKSLAKLNNLAMEVKNKTADALVISKSSGEQYAKQFPELVVIDAGVPEEPGVCVANKKGDDAFTAYINQVVQKLIDEGKIKDLIAEYEKLADESTGNEGAEEAAADNAAENNGK</sequence>
<dbReference type="SUPFAM" id="SSF53850">
    <property type="entry name" value="Periplasmic binding protein-like II"/>
    <property type="match status" value="1"/>
</dbReference>
<evidence type="ECO:0000259" key="7">
    <source>
        <dbReference type="SMART" id="SM00062"/>
    </source>
</evidence>
<dbReference type="SMART" id="SM00062">
    <property type="entry name" value="PBPb"/>
    <property type="match status" value="1"/>
</dbReference>
<dbReference type="InterPro" id="IPR001638">
    <property type="entry name" value="Solute-binding_3/MltF_N"/>
</dbReference>
<accession>A0ABV1J7W4</accession>
<evidence type="ECO:0000256" key="3">
    <source>
        <dbReference type="ARBA" id="ARBA00022729"/>
    </source>
</evidence>
<name>A0ABV1J7W4_9FIRM</name>
<evidence type="ECO:0000256" key="6">
    <source>
        <dbReference type="SAM" id="SignalP"/>
    </source>
</evidence>
<evidence type="ECO:0000256" key="1">
    <source>
        <dbReference type="ARBA" id="ARBA00004196"/>
    </source>
</evidence>
<dbReference type="Pfam" id="PF00497">
    <property type="entry name" value="SBP_bac_3"/>
    <property type="match status" value="1"/>
</dbReference>
<keyword evidence="3 6" id="KW-0732">Signal</keyword>
<dbReference type="Proteomes" id="UP001481872">
    <property type="component" value="Unassembled WGS sequence"/>
</dbReference>
<feature type="compositionally biased region" description="Low complexity" evidence="5">
    <location>
        <begin position="299"/>
        <end position="308"/>
    </location>
</feature>
<dbReference type="RefSeq" id="WP_267303914.1">
    <property type="nucleotide sequence ID" value="NZ_JAOQJD010000016.1"/>
</dbReference>
<evidence type="ECO:0000256" key="4">
    <source>
        <dbReference type="RuleBase" id="RU003744"/>
    </source>
</evidence>
<reference evidence="8 9" key="1">
    <citation type="submission" date="2024-04" db="EMBL/GenBank/DDBJ databases">
        <title>Human intestinal bacterial collection.</title>
        <authorList>
            <person name="Pauvert C."/>
            <person name="Hitch T.C.A."/>
            <person name="Clavel T."/>
        </authorList>
    </citation>
    <scope>NUCLEOTIDE SEQUENCE [LARGE SCALE GENOMIC DNA]</scope>
    <source>
        <strain evidence="8 9">CLA-SR-H026</strain>
    </source>
</reference>
<feature type="region of interest" description="Disordered" evidence="5">
    <location>
        <begin position="286"/>
        <end position="308"/>
    </location>
</feature>
<dbReference type="PROSITE" id="PS51257">
    <property type="entry name" value="PROKAR_LIPOPROTEIN"/>
    <property type="match status" value="1"/>
</dbReference>
<dbReference type="PANTHER" id="PTHR35936:SF17">
    <property type="entry name" value="ARGININE-BINDING EXTRACELLULAR PROTEIN ARTP"/>
    <property type="match status" value="1"/>
</dbReference>
<protein>
    <submittedName>
        <fullName evidence="8">Transporter substrate-binding domain-containing protein</fullName>
    </submittedName>
</protein>
<evidence type="ECO:0000313" key="8">
    <source>
        <dbReference type="EMBL" id="MEQ3354283.1"/>
    </source>
</evidence>
<evidence type="ECO:0000313" key="9">
    <source>
        <dbReference type="Proteomes" id="UP001481872"/>
    </source>
</evidence>